<organism evidence="2 3">
    <name type="scientific">Vibrio sagamiensis NBRC 104589</name>
    <dbReference type="NCBI Taxonomy" id="1219064"/>
    <lineage>
        <taxon>Bacteria</taxon>
        <taxon>Pseudomonadati</taxon>
        <taxon>Pseudomonadota</taxon>
        <taxon>Gammaproteobacteria</taxon>
        <taxon>Vibrionales</taxon>
        <taxon>Vibrionaceae</taxon>
        <taxon>Vibrio</taxon>
    </lineage>
</organism>
<evidence type="ECO:0000313" key="3">
    <source>
        <dbReference type="Proteomes" id="UP000321922"/>
    </source>
</evidence>
<name>A0A511QBK7_9VIBR</name>
<proteinExistence type="predicted"/>
<dbReference type="Proteomes" id="UP000321922">
    <property type="component" value="Unassembled WGS sequence"/>
</dbReference>
<protein>
    <submittedName>
        <fullName evidence="2">Uncharacterized protein</fullName>
    </submittedName>
</protein>
<dbReference type="AlphaFoldDB" id="A0A511QBK7"/>
<dbReference type="EMBL" id="BJXJ01000005">
    <property type="protein sequence ID" value="GEM74685.1"/>
    <property type="molecule type" value="Genomic_DNA"/>
</dbReference>
<dbReference type="RefSeq" id="WP_039980455.1">
    <property type="nucleotide sequence ID" value="NZ_BAOJ01000033.1"/>
</dbReference>
<keyword evidence="3" id="KW-1185">Reference proteome</keyword>
<comment type="caution">
    <text evidence="2">The sequence shown here is derived from an EMBL/GenBank/DDBJ whole genome shotgun (WGS) entry which is preliminary data.</text>
</comment>
<gene>
    <name evidence="2" type="ORF">VSA01S_07970</name>
</gene>
<evidence type="ECO:0000313" key="2">
    <source>
        <dbReference type="EMBL" id="GEM74685.1"/>
    </source>
</evidence>
<dbReference type="OrthoDB" id="5888981at2"/>
<sequence>MRNIKKSILGAICISIISSPTFSAINDSYEVLSLELSADHNESNGIPMPFFANGRMQSKLNISVSFGDNYATPVNVTTDDLKSSLSFYLKSDGRLLTQDKDCTYGSNCWGYTYTPNQYAHQMGASSGFSRTLPHSRISTADTSRLSAWVYTNEIAQFRQICAQIKFEGGKVYDSCQHPQNETAMYQSVEPKIYNITDFADIGTGEEVWHETRYDDFYFYKATIRNFYITPLKSKVQLVDVAMDNDDEAEQDQLFLNDSWLGCMQNCKDDIRSVKGYIFKPGSERTVSEQYVFNSSAGEGRTATWRVNQKRRSITISQLLYSNISSNTEEKQQEYRFTAFDQYGNKAPLKIVYPLSSYEGGNQKWDYTTWFLAAQ</sequence>
<accession>A0A511QBK7</accession>
<keyword evidence="1" id="KW-0732">Signal</keyword>
<reference evidence="2 3" key="1">
    <citation type="submission" date="2019-07" db="EMBL/GenBank/DDBJ databases">
        <title>Whole genome shotgun sequence of Vibrio sagamiensis NBRC 104589.</title>
        <authorList>
            <person name="Hosoyama A."/>
            <person name="Uohara A."/>
            <person name="Ohji S."/>
            <person name="Ichikawa N."/>
        </authorList>
    </citation>
    <scope>NUCLEOTIDE SEQUENCE [LARGE SCALE GENOMIC DNA]</scope>
    <source>
        <strain evidence="2 3">NBRC 104589</strain>
    </source>
</reference>
<evidence type="ECO:0000256" key="1">
    <source>
        <dbReference type="SAM" id="SignalP"/>
    </source>
</evidence>
<feature type="signal peptide" evidence="1">
    <location>
        <begin position="1"/>
        <end position="23"/>
    </location>
</feature>
<feature type="chain" id="PRO_5021728630" evidence="1">
    <location>
        <begin position="24"/>
        <end position="374"/>
    </location>
</feature>